<dbReference type="Proteomes" id="UP000193377">
    <property type="component" value="Unassembled WGS sequence"/>
</dbReference>
<dbReference type="EMBL" id="LNKD01000008">
    <property type="protein sequence ID" value="OSG84648.1"/>
    <property type="molecule type" value="Genomic_DNA"/>
</dbReference>
<dbReference type="AlphaFoldDB" id="A0A1X2YR62"/>
<comment type="caution">
    <text evidence="1">The sequence shown here is derived from an EMBL/GenBank/DDBJ whole genome shotgun (WGS) entry which is preliminary data.</text>
</comment>
<evidence type="ECO:0000313" key="1">
    <source>
        <dbReference type="EMBL" id="OSG84648.1"/>
    </source>
</evidence>
<protein>
    <recommendedName>
        <fullName evidence="3">B box-type domain-containing protein</fullName>
    </recommendedName>
</protein>
<organism evidence="1 2">
    <name type="scientific">Bifidobacterium adolescentis</name>
    <dbReference type="NCBI Taxonomy" id="1680"/>
    <lineage>
        <taxon>Bacteria</taxon>
        <taxon>Bacillati</taxon>
        <taxon>Actinomycetota</taxon>
        <taxon>Actinomycetes</taxon>
        <taxon>Bifidobacteriales</taxon>
        <taxon>Bifidobacteriaceae</taxon>
        <taxon>Bifidobacterium</taxon>
    </lineage>
</organism>
<evidence type="ECO:0008006" key="3">
    <source>
        <dbReference type="Google" id="ProtNLM"/>
    </source>
</evidence>
<proteinExistence type="predicted"/>
<reference evidence="1 2" key="1">
    <citation type="journal article" date="2016" name="Sci. Rep.">
        <title>Evaluation of genetic diversity among strains of the human gut commensal Bifidobacterium adolescentis.</title>
        <authorList>
            <person name="Duranti S."/>
            <person name="Milani C."/>
            <person name="Lugli G.A."/>
            <person name="Mancabelli L."/>
            <person name="Turroni F."/>
            <person name="Ferrario C."/>
            <person name="Mangifesta M."/>
            <person name="Viappiani A."/>
            <person name="Sanchez B."/>
            <person name="Margolles A."/>
            <person name="van Sinderen D."/>
            <person name="Ventura M."/>
        </authorList>
    </citation>
    <scope>NUCLEOTIDE SEQUENCE [LARGE SCALE GENOMIC DNA]</scope>
    <source>
        <strain evidence="1 2">487B</strain>
    </source>
</reference>
<accession>A0A1X2YR62</accession>
<gene>
    <name evidence="1" type="ORF">B0487_2135</name>
</gene>
<evidence type="ECO:0000313" key="2">
    <source>
        <dbReference type="Proteomes" id="UP000193377"/>
    </source>
</evidence>
<name>A0A1X2YR62_BIFAD</name>
<sequence>MLNNGICAICKTNKWTILCPECSRPLCSDCVKDLDGYHRCERCLNKDLKRGEQYSHAVYTVLKDERTKEQFGNLFWDMVETMFESLSFDTDGMLHYKDGQVFYLTKHDIEELGTDILIPELNELLVRIGEEPLTFR</sequence>
<dbReference type="RefSeq" id="WP_085393561.1">
    <property type="nucleotide sequence ID" value="NZ_LNKD01000008.1"/>
</dbReference>